<evidence type="ECO:0000256" key="2">
    <source>
        <dbReference type="ARBA" id="ARBA00023015"/>
    </source>
</evidence>
<keyword evidence="4" id="KW-0804">Transcription</keyword>
<dbReference type="Gene3D" id="1.10.10.10">
    <property type="entry name" value="Winged helix-like DNA-binding domain superfamily/Winged helix DNA-binding domain"/>
    <property type="match status" value="1"/>
</dbReference>
<keyword evidence="3 6" id="KW-0238">DNA-binding</keyword>
<dbReference type="Proteomes" id="UP000182762">
    <property type="component" value="Unassembled WGS sequence"/>
</dbReference>
<dbReference type="SUPFAM" id="SSF53850">
    <property type="entry name" value="Periplasmic binding protein-like II"/>
    <property type="match status" value="1"/>
</dbReference>
<keyword evidence="7" id="KW-1185">Reference proteome</keyword>
<evidence type="ECO:0000313" key="6">
    <source>
        <dbReference type="EMBL" id="SFQ35424.1"/>
    </source>
</evidence>
<dbReference type="InterPro" id="IPR005119">
    <property type="entry name" value="LysR_subst-bd"/>
</dbReference>
<dbReference type="RefSeq" id="WP_061803515.1">
    <property type="nucleotide sequence ID" value="NZ_FOXX01000002.1"/>
</dbReference>
<dbReference type="Pfam" id="PF03466">
    <property type="entry name" value="LysR_substrate"/>
    <property type="match status" value="1"/>
</dbReference>
<comment type="caution">
    <text evidence="6">The sequence shown here is derived from an EMBL/GenBank/DDBJ whole genome shotgun (WGS) entry which is preliminary data.</text>
</comment>
<dbReference type="GO" id="GO:0003677">
    <property type="term" value="F:DNA binding"/>
    <property type="evidence" value="ECO:0007669"/>
    <property type="project" value="UniProtKB-KW"/>
</dbReference>
<sequence length="296" mass="33548">MDFRHLHYFTTVAKQQSFTKAAHKLHVSQPSLSKMVKALEDELGVTLIDRSGKQIQLTDAGMIVYKEATTILHSLYDLSNSLYDLMNLKKGKIKIGIPPIVGTLFFPTIIKSFRDAYPDIVIEMIEFGGAKVTKMVEVGEVDVGVIVLPIEENIFDITKLGGEPMKVVIHEEHPLSDQESLSLLDLKDDSFIIFHEDFAMHDIIYKECIKHGFAPNVAYKSSQWDFIAEMVAANLGVALFPTSICRKLYQPSLKIKELKNYIPWQLAVITRKNRYISFATKTFIKHTVEAFQTGHN</sequence>
<evidence type="ECO:0000256" key="4">
    <source>
        <dbReference type="ARBA" id="ARBA00023163"/>
    </source>
</evidence>
<dbReference type="InterPro" id="IPR050950">
    <property type="entry name" value="HTH-type_LysR_regulators"/>
</dbReference>
<organism evidence="6 7">
    <name type="scientific">Priestia endophytica DSM 13796</name>
    <dbReference type="NCBI Taxonomy" id="1121089"/>
    <lineage>
        <taxon>Bacteria</taxon>
        <taxon>Bacillati</taxon>
        <taxon>Bacillota</taxon>
        <taxon>Bacilli</taxon>
        <taxon>Bacillales</taxon>
        <taxon>Bacillaceae</taxon>
        <taxon>Priestia</taxon>
    </lineage>
</organism>
<evidence type="ECO:0000256" key="3">
    <source>
        <dbReference type="ARBA" id="ARBA00023125"/>
    </source>
</evidence>
<dbReference type="SUPFAM" id="SSF46785">
    <property type="entry name" value="Winged helix' DNA-binding domain"/>
    <property type="match status" value="1"/>
</dbReference>
<evidence type="ECO:0000313" key="7">
    <source>
        <dbReference type="Proteomes" id="UP000182762"/>
    </source>
</evidence>
<reference evidence="6 7" key="1">
    <citation type="submission" date="2016-10" db="EMBL/GenBank/DDBJ databases">
        <authorList>
            <person name="Varghese N."/>
            <person name="Submissions S."/>
        </authorList>
    </citation>
    <scope>NUCLEOTIDE SEQUENCE [LARGE SCALE GENOMIC DNA]</scope>
    <source>
        <strain evidence="6 7">DSM 13796</strain>
    </source>
</reference>
<protein>
    <submittedName>
        <fullName evidence="6">DNA-binding transcriptional regulator, LysR family</fullName>
    </submittedName>
</protein>
<comment type="similarity">
    <text evidence="1">Belongs to the LysR transcriptional regulatory family.</text>
</comment>
<dbReference type="InterPro" id="IPR036388">
    <property type="entry name" value="WH-like_DNA-bd_sf"/>
</dbReference>
<dbReference type="PANTHER" id="PTHR30419:SF8">
    <property type="entry name" value="NITROGEN ASSIMILATION TRANSCRIPTIONAL ACTIVATOR-RELATED"/>
    <property type="match status" value="1"/>
</dbReference>
<dbReference type="GeneID" id="93709787"/>
<dbReference type="Gene3D" id="3.40.190.290">
    <property type="match status" value="1"/>
</dbReference>
<dbReference type="EMBL" id="FOXX01000002">
    <property type="protein sequence ID" value="SFQ35424.1"/>
    <property type="molecule type" value="Genomic_DNA"/>
</dbReference>
<dbReference type="PRINTS" id="PR00039">
    <property type="entry name" value="HTHLYSR"/>
</dbReference>
<dbReference type="CDD" id="cd08438">
    <property type="entry name" value="PBP2_CidR"/>
    <property type="match status" value="1"/>
</dbReference>
<accession>A0A1I5XU33</accession>
<keyword evidence="2" id="KW-0805">Transcription regulation</keyword>
<dbReference type="Pfam" id="PF00126">
    <property type="entry name" value="HTH_1"/>
    <property type="match status" value="1"/>
</dbReference>
<proteinExistence type="inferred from homology"/>
<dbReference type="InterPro" id="IPR036390">
    <property type="entry name" value="WH_DNA-bd_sf"/>
</dbReference>
<dbReference type="PROSITE" id="PS50931">
    <property type="entry name" value="HTH_LYSR"/>
    <property type="match status" value="1"/>
</dbReference>
<evidence type="ECO:0000259" key="5">
    <source>
        <dbReference type="PROSITE" id="PS50931"/>
    </source>
</evidence>
<evidence type="ECO:0000256" key="1">
    <source>
        <dbReference type="ARBA" id="ARBA00009437"/>
    </source>
</evidence>
<name>A0A1I5XU33_9BACI</name>
<dbReference type="InterPro" id="IPR000847">
    <property type="entry name" value="LysR_HTH_N"/>
</dbReference>
<gene>
    <name evidence="6" type="ORF">SAMN02745910_01054</name>
</gene>
<feature type="domain" description="HTH lysR-type" evidence="5">
    <location>
        <begin position="1"/>
        <end position="58"/>
    </location>
</feature>
<dbReference type="PANTHER" id="PTHR30419">
    <property type="entry name" value="HTH-TYPE TRANSCRIPTIONAL REGULATOR YBHD"/>
    <property type="match status" value="1"/>
</dbReference>